<feature type="compositionally biased region" description="Low complexity" evidence="1">
    <location>
        <begin position="292"/>
        <end position="308"/>
    </location>
</feature>
<sequence>MIPAEELERQERERLEKEEKERAEAEASTPWLWNPRTLDADDSDDEDHPRQRSATNNIYAAPAQNQTPERPASTQAPESFTSKGILQPTFSVKIVRTPEHYASPSPSRQGHRASAPTQIYASPVRSSTRGSSIDTTLSPSPTLPPRQTHLVLTLPDHLGVTRIKMINSNSNITLTLTLTLVLALVRAKPLALAQLQPLLTVPNNPHFPYCQPPSKNPLPAPPAEINFPTFSQFPNSSSTNATTIHTSPGTTNGSYIYYIPPSQTPNHSRTKSHSQPPHPQTSGTAILHSNGTSTVTTLTSSPPRSSSPIHLERTMSPAHLYPHSHHLHFDPSQAYSTPERPATTIPTSKPKRKTSTSSHFNGSSSSSSQSSPSKPAKGTRRRKGYWNRRGDHVTSDGYIVYAPGHLVYPQDLDDYPDGKDGGYQNEHGMRTKWASRPQISPKGGYESCIEWTEI</sequence>
<feature type="region of interest" description="Disordered" evidence="1">
    <location>
        <begin position="1"/>
        <end position="83"/>
    </location>
</feature>
<dbReference type="EMBL" id="JANIEX010001828">
    <property type="protein sequence ID" value="KAJ3554085.1"/>
    <property type="molecule type" value="Genomic_DNA"/>
</dbReference>
<evidence type="ECO:0000256" key="1">
    <source>
        <dbReference type="SAM" id="MobiDB-lite"/>
    </source>
</evidence>
<gene>
    <name evidence="2" type="ORF">NP233_g12495</name>
</gene>
<name>A0AAD5VFK6_9AGAR</name>
<dbReference type="AlphaFoldDB" id="A0AAD5VFK6"/>
<evidence type="ECO:0000313" key="3">
    <source>
        <dbReference type="Proteomes" id="UP001213000"/>
    </source>
</evidence>
<accession>A0AAD5VFK6</accession>
<feature type="compositionally biased region" description="Basic residues" evidence="1">
    <location>
        <begin position="377"/>
        <end position="386"/>
    </location>
</feature>
<feature type="compositionally biased region" description="Polar residues" evidence="1">
    <location>
        <begin position="280"/>
        <end position="291"/>
    </location>
</feature>
<dbReference type="Proteomes" id="UP001213000">
    <property type="component" value="Unassembled WGS sequence"/>
</dbReference>
<keyword evidence="3" id="KW-1185">Reference proteome</keyword>
<feature type="region of interest" description="Disordered" evidence="1">
    <location>
        <begin position="252"/>
        <end position="389"/>
    </location>
</feature>
<proteinExistence type="predicted"/>
<feature type="region of interest" description="Disordered" evidence="1">
    <location>
        <begin position="122"/>
        <end position="147"/>
    </location>
</feature>
<organism evidence="2 3">
    <name type="scientific">Leucocoprinus birnbaumii</name>
    <dbReference type="NCBI Taxonomy" id="56174"/>
    <lineage>
        <taxon>Eukaryota</taxon>
        <taxon>Fungi</taxon>
        <taxon>Dikarya</taxon>
        <taxon>Basidiomycota</taxon>
        <taxon>Agaricomycotina</taxon>
        <taxon>Agaricomycetes</taxon>
        <taxon>Agaricomycetidae</taxon>
        <taxon>Agaricales</taxon>
        <taxon>Agaricineae</taxon>
        <taxon>Agaricaceae</taxon>
        <taxon>Leucocoprinus</taxon>
    </lineage>
</organism>
<reference evidence="2" key="1">
    <citation type="submission" date="2022-07" db="EMBL/GenBank/DDBJ databases">
        <title>Genome Sequence of Leucocoprinus birnbaumii.</title>
        <authorList>
            <person name="Buettner E."/>
        </authorList>
    </citation>
    <scope>NUCLEOTIDE SEQUENCE</scope>
    <source>
        <strain evidence="2">VT141</strain>
    </source>
</reference>
<feature type="compositionally biased region" description="Basic and acidic residues" evidence="1">
    <location>
        <begin position="1"/>
        <end position="25"/>
    </location>
</feature>
<feature type="compositionally biased region" description="Polar residues" evidence="1">
    <location>
        <begin position="52"/>
        <end position="83"/>
    </location>
</feature>
<comment type="caution">
    <text evidence="2">The sequence shown here is derived from an EMBL/GenBank/DDBJ whole genome shotgun (WGS) entry which is preliminary data.</text>
</comment>
<feature type="compositionally biased region" description="Low complexity" evidence="1">
    <location>
        <begin position="355"/>
        <end position="373"/>
    </location>
</feature>
<evidence type="ECO:0000313" key="2">
    <source>
        <dbReference type="EMBL" id="KAJ3554085.1"/>
    </source>
</evidence>
<feature type="compositionally biased region" description="Polar residues" evidence="1">
    <location>
        <begin position="122"/>
        <end position="134"/>
    </location>
</feature>
<protein>
    <submittedName>
        <fullName evidence="2">Uncharacterized protein</fullName>
    </submittedName>
</protein>